<accession>A0A7M7GRF8</accession>
<reference evidence="5" key="2">
    <citation type="submission" date="2021-01" db="UniProtKB">
        <authorList>
            <consortium name="EnsemblMetazoa"/>
        </authorList>
    </citation>
    <scope>IDENTIFICATION</scope>
</reference>
<evidence type="ECO:0000256" key="4">
    <source>
        <dbReference type="SAM" id="MobiDB-lite"/>
    </source>
</evidence>
<reference evidence="6" key="1">
    <citation type="submission" date="2015-02" db="EMBL/GenBank/DDBJ databases">
        <title>Genome sequencing for Strongylocentrotus purpuratus.</title>
        <authorList>
            <person name="Murali S."/>
            <person name="Liu Y."/>
            <person name="Vee V."/>
            <person name="English A."/>
            <person name="Wang M."/>
            <person name="Skinner E."/>
            <person name="Han Y."/>
            <person name="Muzny D.M."/>
            <person name="Worley K.C."/>
            <person name="Gibbs R.A."/>
        </authorList>
    </citation>
    <scope>NUCLEOTIDE SEQUENCE</scope>
</reference>
<evidence type="ECO:0000313" key="5">
    <source>
        <dbReference type="EnsemblMetazoa" id="XP_003730717"/>
    </source>
</evidence>
<feature type="compositionally biased region" description="Low complexity" evidence="4">
    <location>
        <begin position="200"/>
        <end position="210"/>
    </location>
</feature>
<dbReference type="PANTHER" id="PTHR15856">
    <property type="entry name" value="PHD FINGER PROTEIN 20-RELATED"/>
    <property type="match status" value="1"/>
</dbReference>
<dbReference type="GO" id="GO:0005634">
    <property type="term" value="C:nucleus"/>
    <property type="evidence" value="ECO:0007669"/>
    <property type="project" value="UniProtKB-SubCell"/>
</dbReference>
<dbReference type="InterPro" id="IPR043449">
    <property type="entry name" value="PHF20-like"/>
</dbReference>
<dbReference type="RefSeq" id="XP_003730717.2">
    <property type="nucleotide sequence ID" value="XM_003730669.3"/>
</dbReference>
<comment type="subcellular location">
    <subcellularLocation>
        <location evidence="1">Nucleus</location>
    </subcellularLocation>
</comment>
<dbReference type="Proteomes" id="UP000007110">
    <property type="component" value="Unassembled WGS sequence"/>
</dbReference>
<evidence type="ECO:0000313" key="6">
    <source>
        <dbReference type="Proteomes" id="UP000007110"/>
    </source>
</evidence>
<keyword evidence="6" id="KW-1185">Reference proteome</keyword>
<feature type="compositionally biased region" description="Basic and acidic residues" evidence="4">
    <location>
        <begin position="248"/>
        <end position="261"/>
    </location>
</feature>
<evidence type="ECO:0000256" key="3">
    <source>
        <dbReference type="ARBA" id="ARBA00023242"/>
    </source>
</evidence>
<evidence type="ECO:0000256" key="2">
    <source>
        <dbReference type="ARBA" id="ARBA00022737"/>
    </source>
</evidence>
<organism evidence="5 6">
    <name type="scientific">Strongylocentrotus purpuratus</name>
    <name type="common">Purple sea urchin</name>
    <dbReference type="NCBI Taxonomy" id="7668"/>
    <lineage>
        <taxon>Eukaryota</taxon>
        <taxon>Metazoa</taxon>
        <taxon>Echinodermata</taxon>
        <taxon>Eleutherozoa</taxon>
        <taxon>Echinozoa</taxon>
        <taxon>Echinoidea</taxon>
        <taxon>Euechinoidea</taxon>
        <taxon>Echinacea</taxon>
        <taxon>Camarodonta</taxon>
        <taxon>Echinidea</taxon>
        <taxon>Strongylocentrotidae</taxon>
        <taxon>Strongylocentrotus</taxon>
    </lineage>
</organism>
<evidence type="ECO:0008006" key="7">
    <source>
        <dbReference type="Google" id="ProtNLM"/>
    </source>
</evidence>
<name>A0A7M7GRF8_STRPU</name>
<sequence>MSAKALSKVLQDDGLICQLTESIDPVDYYLPLFRDLGFQAAVSNIIGWTEQDYQDIVLQCLSMWINANGKRAGTKLVEILKGVEMPVVATYLEQELKRRPNFLIEDTSLGTLASKLDCTLVYRKLGLLLLENNCMKFDKLISFFNVLVAQREKALFHVLIKWRNQVGSSITFLEELKKILLKHGLEDAARQLHLMEYGPNAASSSAGSNPPEEHKRKLSSSSPTPSTSFAKVNSSRSSTDQVQGPSEEVTRSRNLGEEGRRSINLSKEGRRSRRSTDEVKSAKATDVDPKRSKLAKKSPDVPALVPARNGGHVLMGAGSVKKEVEERERTGVKLSSTKPTTIPRPRPLGIHQGKKLQSASNSANRGPMDIPTCSKTEEMETVNPSRSTPLHVTQKEFYDIYLLSSSKKTTYFRKMEKLIQRNGWKMTSPFDGKLGVPILKSIEKDVSNCSHVVYLITKEDRENVNVDITMTIEMALKSVTGMGLGGRIIPVYCCDESLVSPEMRSLTGEHIHAKTLEKRLRKSIDVNIRKKREEEYSSVSGCLR</sequence>
<feature type="compositionally biased region" description="Polar residues" evidence="4">
    <location>
        <begin position="355"/>
        <end position="364"/>
    </location>
</feature>
<dbReference type="KEGG" id="spu:100891968"/>
<evidence type="ECO:0000256" key="1">
    <source>
        <dbReference type="ARBA" id="ARBA00004123"/>
    </source>
</evidence>
<dbReference type="EnsemblMetazoa" id="XM_003730669">
    <property type="protein sequence ID" value="XP_003730717"/>
    <property type="gene ID" value="LOC100891968"/>
</dbReference>
<feature type="compositionally biased region" description="Polar residues" evidence="4">
    <location>
        <begin position="229"/>
        <end position="244"/>
    </location>
</feature>
<dbReference type="GeneID" id="100891968"/>
<proteinExistence type="predicted"/>
<dbReference type="InParanoid" id="A0A7M7GRF8"/>
<feature type="region of interest" description="Disordered" evidence="4">
    <location>
        <begin position="200"/>
        <end position="368"/>
    </location>
</feature>
<dbReference type="PANTHER" id="PTHR15856:SF51">
    <property type="entry name" value="MBD-R2"/>
    <property type="match status" value="1"/>
</dbReference>
<dbReference type="AlphaFoldDB" id="A0A7M7GRF8"/>
<feature type="compositionally biased region" description="Basic and acidic residues" evidence="4">
    <location>
        <begin position="274"/>
        <end position="291"/>
    </location>
</feature>
<protein>
    <recommendedName>
        <fullName evidence="7">TIR domain-containing protein</fullName>
    </recommendedName>
</protein>
<keyword evidence="3" id="KW-0539">Nucleus</keyword>
<keyword evidence="2" id="KW-0677">Repeat</keyword>
<feature type="compositionally biased region" description="Low complexity" evidence="4">
    <location>
        <begin position="219"/>
        <end position="228"/>
    </location>
</feature>
<feature type="compositionally biased region" description="Basic and acidic residues" evidence="4">
    <location>
        <begin position="320"/>
        <end position="331"/>
    </location>
</feature>